<accession>D4BEN9</accession>
<reference evidence="1 2" key="1">
    <citation type="submission" date="2010-02" db="EMBL/GenBank/DDBJ databases">
        <authorList>
            <person name="Weinstock G."/>
            <person name="Sodergren E."/>
            <person name="Clifton S."/>
            <person name="Fulton L."/>
            <person name="Fulton B."/>
            <person name="Courtney L."/>
            <person name="Fronick C."/>
            <person name="Harrison M."/>
            <person name="Strong C."/>
            <person name="Farmer C."/>
            <person name="Delahaunty K."/>
            <person name="Markovic C."/>
            <person name="Hall O."/>
            <person name="Minx P."/>
            <person name="Tomlinson C."/>
            <person name="Mitreva M."/>
            <person name="Nelson J."/>
            <person name="Hou S."/>
            <person name="Wollam A."/>
            <person name="Pepin K.H."/>
            <person name="Johnson M."/>
            <person name="Bhonagiri V."/>
            <person name="Zhang X."/>
            <person name="Suruliraj S."/>
            <person name="Warren W."/>
            <person name="Chinwalla A."/>
            <person name="Mardis E.R."/>
            <person name="Wilson R.K."/>
        </authorList>
    </citation>
    <scope>NUCLEOTIDE SEQUENCE [LARGE SCALE GENOMIC DNA]</scope>
    <source>
        <strain evidence="1 2">ATCC 29220</strain>
    </source>
</reference>
<evidence type="ECO:0000313" key="1">
    <source>
        <dbReference type="EMBL" id="EFE07368.1"/>
    </source>
</evidence>
<proteinExistence type="predicted"/>
<dbReference type="EMBL" id="ABWL02000016">
    <property type="protein sequence ID" value="EFE07368.1"/>
    <property type="molecule type" value="Genomic_DNA"/>
</dbReference>
<dbReference type="Proteomes" id="UP000003880">
    <property type="component" value="Unassembled WGS sequence"/>
</dbReference>
<evidence type="ECO:0000313" key="2">
    <source>
        <dbReference type="Proteomes" id="UP000003880"/>
    </source>
</evidence>
<organism evidence="1 2">
    <name type="scientific">Citrobacter youngae ATCC 29220</name>
    <dbReference type="NCBI Taxonomy" id="500640"/>
    <lineage>
        <taxon>Bacteria</taxon>
        <taxon>Pseudomonadati</taxon>
        <taxon>Pseudomonadota</taxon>
        <taxon>Gammaproteobacteria</taxon>
        <taxon>Enterobacterales</taxon>
        <taxon>Enterobacteriaceae</taxon>
        <taxon>Citrobacter</taxon>
        <taxon>Citrobacter freundii complex</taxon>
    </lineage>
</organism>
<protein>
    <submittedName>
        <fullName evidence="1">Uncharacterized protein</fullName>
    </submittedName>
</protein>
<dbReference type="HOGENOM" id="CLU_3151048_0_0_6"/>
<sequence length="48" mass="5177">MTKTGRPIKTSLQPISYATLLMSTLAQPAGFNGLLCKALPAETRRESL</sequence>
<name>D4BEN9_9ENTR</name>
<dbReference type="AlphaFoldDB" id="D4BEN9"/>
<comment type="caution">
    <text evidence="1">The sequence shown here is derived from an EMBL/GenBank/DDBJ whole genome shotgun (WGS) entry which is preliminary data.</text>
</comment>
<gene>
    <name evidence="1" type="ORF">CIT292_09252</name>
</gene>